<gene>
    <name evidence="2" type="ORF">GCM10011588_71560</name>
</gene>
<dbReference type="PANTHER" id="PTHR33498:SF1">
    <property type="entry name" value="TRANSPOSASE FOR INSERTION SEQUENCE ELEMENT IS1557"/>
    <property type="match status" value="1"/>
</dbReference>
<dbReference type="AlphaFoldDB" id="A0A917RYM8"/>
<accession>A0A917RYM8</accession>
<dbReference type="InterPro" id="IPR002560">
    <property type="entry name" value="Transposase_DDE"/>
</dbReference>
<evidence type="ECO:0000313" key="3">
    <source>
        <dbReference type="Proteomes" id="UP000638263"/>
    </source>
</evidence>
<name>A0A917RYM8_9NOCA</name>
<feature type="domain" description="HTH IS21-type" evidence="1">
    <location>
        <begin position="200"/>
        <end position="263"/>
    </location>
</feature>
<dbReference type="PANTHER" id="PTHR33498">
    <property type="entry name" value="TRANSPOSASE FOR INSERTION SEQUENCE ELEMENT IS1557"/>
    <property type="match status" value="1"/>
</dbReference>
<dbReference type="Proteomes" id="UP000638263">
    <property type="component" value="Unassembled WGS sequence"/>
</dbReference>
<keyword evidence="3" id="KW-1185">Reference proteome</keyword>
<evidence type="ECO:0000259" key="1">
    <source>
        <dbReference type="PROSITE" id="PS50531"/>
    </source>
</evidence>
<evidence type="ECO:0000313" key="2">
    <source>
        <dbReference type="EMBL" id="GGL46430.1"/>
    </source>
</evidence>
<proteinExistence type="predicted"/>
<dbReference type="NCBIfam" id="NF033550">
    <property type="entry name" value="transpos_ISL3"/>
    <property type="match status" value="1"/>
</dbReference>
<reference evidence="2" key="1">
    <citation type="journal article" date="2014" name="Int. J. Syst. Evol. Microbiol.">
        <title>Complete genome sequence of Corynebacterium casei LMG S-19264T (=DSM 44701T), isolated from a smear-ripened cheese.</title>
        <authorList>
            <consortium name="US DOE Joint Genome Institute (JGI-PGF)"/>
            <person name="Walter F."/>
            <person name="Albersmeier A."/>
            <person name="Kalinowski J."/>
            <person name="Ruckert C."/>
        </authorList>
    </citation>
    <scope>NUCLEOTIDE SEQUENCE</scope>
    <source>
        <strain evidence="2">CGMCC 4.3508</strain>
    </source>
</reference>
<dbReference type="Pfam" id="PF01610">
    <property type="entry name" value="DDE_Tnp_ISL3"/>
    <property type="match status" value="2"/>
</dbReference>
<dbReference type="InterPro" id="IPR017894">
    <property type="entry name" value="HTH_IS21_transposase_type"/>
</dbReference>
<protein>
    <submittedName>
        <fullName evidence="2">ISL3 family transposase</fullName>
    </submittedName>
</protein>
<organism evidence="2 3">
    <name type="scientific">Nocardia jinanensis</name>
    <dbReference type="NCBI Taxonomy" id="382504"/>
    <lineage>
        <taxon>Bacteria</taxon>
        <taxon>Bacillati</taxon>
        <taxon>Actinomycetota</taxon>
        <taxon>Actinomycetes</taxon>
        <taxon>Mycobacteriales</taxon>
        <taxon>Nocardiaceae</taxon>
        <taxon>Nocardia</taxon>
    </lineage>
</organism>
<dbReference type="PROSITE" id="PS50531">
    <property type="entry name" value="HTH_IS21"/>
    <property type="match status" value="1"/>
</dbReference>
<dbReference type="InterPro" id="IPR047951">
    <property type="entry name" value="Transpos_ISL3"/>
</dbReference>
<sequence length="434" mass="49390">MRIRRLYCQTRGCQRTFREQVPGVLERYQRRTTRLTGHVRAAVRELAGRAAVRMLGRWSVRLSRQTAVRVLLGIPLQTQKVPRVLSVDDFALLRRHRYGTVLIDGATHQRIDVLPDRRSTTLETWLRAHPGVEFVVRDGSATYAEAIRRGAPRAIQIADRWHLWHNLVRAAEKVVAAHARCWAAAGPKRRQLTRETTTLARWHAIHDLLDHGVGLMDCARRLGLGLNTVKRYSRVSAPEKLRRPPQYRASLVDPYRDHLRARRANEPGVAVTTLLAEITDLGYTGSLNLLHKYLNQGRAESDRVMPLPRRLTAWITTRPSELGQQRRAHLTELLAACPDLTVLAELVSSFARIVTDHRGRDLDDWMSSARAAALPELDPFLRGIDRDYHAVLAGLCMPYSNGPVEGVNTKTKLIKRQMYGRAGFRLLRHRILLA</sequence>
<reference evidence="2" key="2">
    <citation type="submission" date="2020-09" db="EMBL/GenBank/DDBJ databases">
        <authorList>
            <person name="Sun Q."/>
            <person name="Zhou Y."/>
        </authorList>
    </citation>
    <scope>NUCLEOTIDE SEQUENCE</scope>
    <source>
        <strain evidence="2">CGMCC 4.3508</strain>
    </source>
</reference>
<dbReference type="EMBL" id="BMMH01000043">
    <property type="protein sequence ID" value="GGL46430.1"/>
    <property type="molecule type" value="Genomic_DNA"/>
</dbReference>
<comment type="caution">
    <text evidence="2">The sequence shown here is derived from an EMBL/GenBank/DDBJ whole genome shotgun (WGS) entry which is preliminary data.</text>
</comment>